<evidence type="ECO:0000256" key="2">
    <source>
        <dbReference type="PROSITE-ProRule" id="PRU00335"/>
    </source>
</evidence>
<dbReference type="EMBL" id="RXWV01000053">
    <property type="protein sequence ID" value="RTX72433.1"/>
    <property type="molecule type" value="Genomic_DNA"/>
</dbReference>
<organism evidence="4 5">
    <name type="scientific">Mammaliicoccus sciuri</name>
    <name type="common">Staphylococcus sciuri</name>
    <dbReference type="NCBI Taxonomy" id="1296"/>
    <lineage>
        <taxon>Bacteria</taxon>
        <taxon>Bacillati</taxon>
        <taxon>Bacillota</taxon>
        <taxon>Bacilli</taxon>
        <taxon>Bacillales</taxon>
        <taxon>Staphylococcaceae</taxon>
        <taxon>Mammaliicoccus</taxon>
    </lineage>
</organism>
<dbReference type="Gene3D" id="1.10.357.10">
    <property type="entry name" value="Tetracycline Repressor, domain 2"/>
    <property type="match status" value="1"/>
</dbReference>
<evidence type="ECO:0000313" key="5">
    <source>
        <dbReference type="Proteomes" id="UP000274792"/>
    </source>
</evidence>
<evidence type="ECO:0000259" key="3">
    <source>
        <dbReference type="PROSITE" id="PS50977"/>
    </source>
</evidence>
<dbReference type="InterPro" id="IPR023772">
    <property type="entry name" value="DNA-bd_HTH_TetR-type_CS"/>
</dbReference>
<protein>
    <submittedName>
        <fullName evidence="4">TetR/AcrR family transcriptional regulator</fullName>
    </submittedName>
</protein>
<accession>A0AAJ4VHN6</accession>
<gene>
    <name evidence="4" type="ORF">CD117_08885</name>
</gene>
<dbReference type="AlphaFoldDB" id="A0AAJ4VHN6"/>
<proteinExistence type="predicted"/>
<comment type="caution">
    <text evidence="4">The sequence shown here is derived from an EMBL/GenBank/DDBJ whole genome shotgun (WGS) entry which is preliminary data.</text>
</comment>
<evidence type="ECO:0000256" key="1">
    <source>
        <dbReference type="ARBA" id="ARBA00023125"/>
    </source>
</evidence>
<dbReference type="GO" id="GO:0003677">
    <property type="term" value="F:DNA binding"/>
    <property type="evidence" value="ECO:0007669"/>
    <property type="project" value="UniProtKB-UniRule"/>
</dbReference>
<dbReference type="PROSITE" id="PS01081">
    <property type="entry name" value="HTH_TETR_1"/>
    <property type="match status" value="1"/>
</dbReference>
<dbReference type="SUPFAM" id="SSF46689">
    <property type="entry name" value="Homeodomain-like"/>
    <property type="match status" value="1"/>
</dbReference>
<dbReference type="Proteomes" id="UP000274792">
    <property type="component" value="Unassembled WGS sequence"/>
</dbReference>
<dbReference type="InterPro" id="IPR009057">
    <property type="entry name" value="Homeodomain-like_sf"/>
</dbReference>
<dbReference type="InterPro" id="IPR001647">
    <property type="entry name" value="HTH_TetR"/>
</dbReference>
<dbReference type="PROSITE" id="PS50977">
    <property type="entry name" value="HTH_TETR_2"/>
    <property type="match status" value="1"/>
</dbReference>
<keyword evidence="1 2" id="KW-0238">DNA-binding</keyword>
<dbReference type="Pfam" id="PF00440">
    <property type="entry name" value="TetR_N"/>
    <property type="match status" value="1"/>
</dbReference>
<dbReference type="InterPro" id="IPR050624">
    <property type="entry name" value="HTH-type_Tx_Regulator"/>
</dbReference>
<dbReference type="PANTHER" id="PTHR43479:SF16">
    <property type="entry name" value="HTH TETR-TYPE DOMAIN-CONTAINING PROTEIN"/>
    <property type="match status" value="1"/>
</dbReference>
<evidence type="ECO:0000313" key="4">
    <source>
        <dbReference type="EMBL" id="RTX72433.1"/>
    </source>
</evidence>
<name>A0AAJ4VHN6_MAMSC</name>
<feature type="domain" description="HTH tetR-type" evidence="3">
    <location>
        <begin position="20"/>
        <end position="80"/>
    </location>
</feature>
<dbReference type="PANTHER" id="PTHR43479">
    <property type="entry name" value="ACREF/ENVCD OPERON REPRESSOR-RELATED"/>
    <property type="match status" value="1"/>
</dbReference>
<feature type="DNA-binding region" description="H-T-H motif" evidence="2">
    <location>
        <begin position="43"/>
        <end position="62"/>
    </location>
</feature>
<reference evidence="4 5" key="1">
    <citation type="submission" date="2018-10" db="EMBL/GenBank/DDBJ databases">
        <title>A collection Staphylococci species genome sequencing.</title>
        <authorList>
            <person name="Cole K."/>
        </authorList>
    </citation>
    <scope>NUCLEOTIDE SEQUENCE [LARGE SCALE GENOMIC DNA]</scope>
    <source>
        <strain evidence="5">NCTC 12218</strain>
    </source>
</reference>
<sequence length="190" mass="22019">MNTKEDLQMKSYNKWDLRVQKTYKLLHTSLITLLEKQSFDEITVQAICDEAMVHRTTFYAHFEDKYHLLSSCLDYIIEHEAVFTDITLSPEKCLKELIKIVDKYKDAFSQVISNKKASIQNILKKNMSEGIKQHIHESGHIYDSTHIDIIIAAYVASVLSILENYVAEDVEINEKDLDNILNTLSRMFAS</sequence>